<dbReference type="PANTHER" id="PTHR12147">
    <property type="entry name" value="METALLOPEPTIDASE M28 FAMILY MEMBER"/>
    <property type="match status" value="1"/>
</dbReference>
<dbReference type="InterPro" id="IPR045175">
    <property type="entry name" value="M28_fam"/>
</dbReference>
<protein>
    <submittedName>
        <fullName evidence="2">Peptidase family M28</fullName>
    </submittedName>
</protein>
<name>A0A2N3ID48_9BACT</name>
<dbReference type="Pfam" id="PF04389">
    <property type="entry name" value="Peptidase_M28"/>
    <property type="match status" value="1"/>
</dbReference>
<dbReference type="GO" id="GO:0006508">
    <property type="term" value="P:proteolysis"/>
    <property type="evidence" value="ECO:0007669"/>
    <property type="project" value="InterPro"/>
</dbReference>
<dbReference type="PANTHER" id="PTHR12147:SF26">
    <property type="entry name" value="PEPTIDASE M28 DOMAIN-CONTAINING PROTEIN"/>
    <property type="match status" value="1"/>
</dbReference>
<dbReference type="EMBL" id="NKXO01000026">
    <property type="protein sequence ID" value="PKQ68262.1"/>
    <property type="molecule type" value="Genomic_DNA"/>
</dbReference>
<organism evidence="2 3">
    <name type="scientific">Raineya orbicola</name>
    <dbReference type="NCBI Taxonomy" id="2016530"/>
    <lineage>
        <taxon>Bacteria</taxon>
        <taxon>Pseudomonadati</taxon>
        <taxon>Bacteroidota</taxon>
        <taxon>Cytophagia</taxon>
        <taxon>Cytophagales</taxon>
        <taxon>Raineyaceae</taxon>
        <taxon>Raineya</taxon>
    </lineage>
</organism>
<evidence type="ECO:0000313" key="2">
    <source>
        <dbReference type="EMBL" id="PKQ68262.1"/>
    </source>
</evidence>
<dbReference type="InterPro" id="IPR007484">
    <property type="entry name" value="Peptidase_M28"/>
</dbReference>
<dbReference type="Gene3D" id="3.40.630.10">
    <property type="entry name" value="Zn peptidases"/>
    <property type="match status" value="1"/>
</dbReference>
<accession>A0A2N3ID48</accession>
<evidence type="ECO:0000313" key="3">
    <source>
        <dbReference type="Proteomes" id="UP000233387"/>
    </source>
</evidence>
<evidence type="ECO:0000259" key="1">
    <source>
        <dbReference type="Pfam" id="PF04389"/>
    </source>
</evidence>
<reference evidence="2 3" key="1">
    <citation type="submission" date="2017-06" db="EMBL/GenBank/DDBJ databases">
        <title>Raineya orbicola gen. nov., sp. nov. a slightly thermophilic bacterium of the phylum Bacteroidetes and the description of Raineyaceae fam. nov.</title>
        <authorList>
            <person name="Albuquerque L."/>
            <person name="Polonia A.R.M."/>
            <person name="Barroso C."/>
            <person name="Froufe H.J.C."/>
            <person name="Lage O."/>
            <person name="Lobo-Da-Cunha A."/>
            <person name="Egas C."/>
            <person name="Da Costa M.S."/>
        </authorList>
    </citation>
    <scope>NUCLEOTIDE SEQUENCE [LARGE SCALE GENOMIC DNA]</scope>
    <source>
        <strain evidence="2 3">SPSPC-11</strain>
    </source>
</reference>
<dbReference type="GO" id="GO:0008235">
    <property type="term" value="F:metalloexopeptidase activity"/>
    <property type="evidence" value="ECO:0007669"/>
    <property type="project" value="InterPro"/>
</dbReference>
<dbReference type="SUPFAM" id="SSF53187">
    <property type="entry name" value="Zn-dependent exopeptidases"/>
    <property type="match status" value="1"/>
</dbReference>
<proteinExistence type="predicted"/>
<sequence length="414" mass="47595">MVYSFTLLFFALTGFSQDLDRVRKNLQKLCSPEFNGRGYVKKGDSLASAWIAQEFEKIGLQRFENSYFQNFSTSINTFPKEIQCSLDNKKLILGKDFIISADSPSAFGKVRIVLLDTLLFSDKDRRKKFFEQDFRKKALVYPIRWSKKFAELSRSEMEKLEQASVWISLHPKLTASVSVWQDKIPEIQILQSVWKPTYKQINFHIRNKFIEKYNTRNVIGYLRGTIQPDSFVVFTAHYDHLGSMGNIYFPGANDNASGITMLLELAHYYQQNPAKYSVAFIAFAAEEAGLIGSQFYTQNPLFPLAQIKVLLNLDLVGTGDEGITIVNGAIFEKDFEILQKINEKYQLLPKIAKRGKAANSDHYFFSEKGVKAFFIYTMGGIKAYHDIDDKPETLPLTKYKELFKLITEYIKVCE</sequence>
<dbReference type="Proteomes" id="UP000233387">
    <property type="component" value="Unassembled WGS sequence"/>
</dbReference>
<feature type="domain" description="Peptidase M28" evidence="1">
    <location>
        <begin position="217"/>
        <end position="409"/>
    </location>
</feature>
<gene>
    <name evidence="2" type="ORF">Rain11_1730</name>
</gene>
<keyword evidence="3" id="KW-1185">Reference proteome</keyword>
<dbReference type="AlphaFoldDB" id="A0A2N3ID48"/>
<comment type="caution">
    <text evidence="2">The sequence shown here is derived from an EMBL/GenBank/DDBJ whole genome shotgun (WGS) entry which is preliminary data.</text>
</comment>